<dbReference type="AlphaFoldDB" id="T0YQ04"/>
<evidence type="ECO:0000313" key="2">
    <source>
        <dbReference type="EMBL" id="EQD35163.1"/>
    </source>
</evidence>
<organism evidence="2">
    <name type="scientific">mine drainage metagenome</name>
    <dbReference type="NCBI Taxonomy" id="410659"/>
    <lineage>
        <taxon>unclassified sequences</taxon>
        <taxon>metagenomes</taxon>
        <taxon>ecological metagenomes</taxon>
    </lineage>
</organism>
<dbReference type="SUPFAM" id="SSF160443">
    <property type="entry name" value="SMR domain-like"/>
    <property type="match status" value="1"/>
</dbReference>
<proteinExistence type="predicted"/>
<reference evidence="2" key="2">
    <citation type="journal article" date="2014" name="ISME J.">
        <title>Microbial stratification in low pH oxic and suboxic macroscopic growths along an acid mine drainage.</title>
        <authorList>
            <person name="Mendez-Garcia C."/>
            <person name="Mesa V."/>
            <person name="Sprenger R.R."/>
            <person name="Richter M."/>
            <person name="Diez M.S."/>
            <person name="Solano J."/>
            <person name="Bargiela R."/>
            <person name="Golyshina O.V."/>
            <person name="Manteca A."/>
            <person name="Ramos J.L."/>
            <person name="Gallego J.R."/>
            <person name="Llorente I."/>
            <person name="Martins Dos Santos V.A."/>
            <person name="Jensen O.N."/>
            <person name="Pelaez A.I."/>
            <person name="Sanchez J."/>
            <person name="Ferrer M."/>
        </authorList>
    </citation>
    <scope>NUCLEOTIDE SEQUENCE</scope>
</reference>
<dbReference type="InterPro" id="IPR036063">
    <property type="entry name" value="Smr_dom_sf"/>
</dbReference>
<evidence type="ECO:0000259" key="1">
    <source>
        <dbReference type="PROSITE" id="PS50828"/>
    </source>
</evidence>
<sequence length="121" mass="13078">PGIPDLGDADSVSFRQTGVQKRVLEQLKRGQITIKAVLDLHGLTLDEALAQLGEFIDAKRHAEITSVLIVHGKGLRSGAQGPILRPAIQKWLTLRQDVLAFATARQCDGGSGATYVLLKRL</sequence>
<dbReference type="Pfam" id="PF01713">
    <property type="entry name" value="Smr"/>
    <property type="match status" value="1"/>
</dbReference>
<comment type="caution">
    <text evidence="2">The sequence shown here is derived from an EMBL/GenBank/DDBJ whole genome shotgun (WGS) entry which is preliminary data.</text>
</comment>
<dbReference type="InterPro" id="IPR002625">
    <property type="entry name" value="Smr_dom"/>
</dbReference>
<gene>
    <name evidence="2" type="ORF">B1A_18429</name>
</gene>
<dbReference type="PROSITE" id="PS50828">
    <property type="entry name" value="SMR"/>
    <property type="match status" value="1"/>
</dbReference>
<dbReference type="PANTHER" id="PTHR35562:SF2">
    <property type="entry name" value="DNA ENDONUCLEASE SMRA-RELATED"/>
    <property type="match status" value="1"/>
</dbReference>
<dbReference type="PANTHER" id="PTHR35562">
    <property type="entry name" value="DNA ENDONUCLEASE SMRA-RELATED"/>
    <property type="match status" value="1"/>
</dbReference>
<feature type="non-terminal residue" evidence="2">
    <location>
        <position position="1"/>
    </location>
</feature>
<accession>T0YQ04</accession>
<protein>
    <submittedName>
        <fullName evidence="2">Smr protein/MutS2</fullName>
    </submittedName>
</protein>
<feature type="domain" description="Smr" evidence="1">
    <location>
        <begin position="38"/>
        <end position="119"/>
    </location>
</feature>
<dbReference type="SMART" id="SM00463">
    <property type="entry name" value="SMR"/>
    <property type="match status" value="1"/>
</dbReference>
<reference evidence="2" key="1">
    <citation type="submission" date="2013-08" db="EMBL/GenBank/DDBJ databases">
        <authorList>
            <person name="Mendez C."/>
            <person name="Richter M."/>
            <person name="Ferrer M."/>
            <person name="Sanchez J."/>
        </authorList>
    </citation>
    <scope>NUCLEOTIDE SEQUENCE</scope>
</reference>
<dbReference type="Gene3D" id="3.30.1370.110">
    <property type="match status" value="1"/>
</dbReference>
<name>T0YQ04_9ZZZZ</name>
<dbReference type="EMBL" id="AUZX01013598">
    <property type="protein sequence ID" value="EQD35163.1"/>
    <property type="molecule type" value="Genomic_DNA"/>
</dbReference>